<proteinExistence type="predicted"/>
<gene>
    <name evidence="2" type="ORF">EU557_13280</name>
</gene>
<dbReference type="AlphaFoldDB" id="A0A4Z0MLZ0"/>
<dbReference type="Pfam" id="PF07876">
    <property type="entry name" value="Dabb"/>
    <property type="match status" value="1"/>
</dbReference>
<dbReference type="PROSITE" id="PS51502">
    <property type="entry name" value="S_R_A_B_BARREL"/>
    <property type="match status" value="1"/>
</dbReference>
<reference evidence="2 3" key="1">
    <citation type="submission" date="2019-04" db="EMBL/GenBank/DDBJ databases">
        <authorList>
            <person name="Feng G."/>
            <person name="Zhang J."/>
            <person name="Zhu H."/>
        </authorList>
    </citation>
    <scope>NUCLEOTIDE SEQUENCE [LARGE SCALE GENOMIC DNA]</scope>
    <source>
        <strain evidence="2 3">JCM 19491</strain>
    </source>
</reference>
<protein>
    <submittedName>
        <fullName evidence="2">Dabb family protein</fullName>
    </submittedName>
</protein>
<comment type="caution">
    <text evidence="2">The sequence shown here is derived from an EMBL/GenBank/DDBJ whole genome shotgun (WGS) entry which is preliminary data.</text>
</comment>
<dbReference type="OrthoDB" id="7189263at2"/>
<accession>A0A4Z0MLZ0</accession>
<dbReference type="EMBL" id="SRKZ01000003">
    <property type="protein sequence ID" value="TGD80773.1"/>
    <property type="molecule type" value="Genomic_DNA"/>
</dbReference>
<evidence type="ECO:0000259" key="1">
    <source>
        <dbReference type="PROSITE" id="PS51502"/>
    </source>
</evidence>
<feature type="domain" description="Stress-response A/B barrel" evidence="1">
    <location>
        <begin position="38"/>
        <end position="133"/>
    </location>
</feature>
<name>A0A4Z0MLZ0_9BACT</name>
<dbReference type="SMART" id="SM00886">
    <property type="entry name" value="Dabb"/>
    <property type="match status" value="1"/>
</dbReference>
<dbReference type="Proteomes" id="UP000298284">
    <property type="component" value="Unassembled WGS sequence"/>
</dbReference>
<organism evidence="2 3">
    <name type="scientific">Hymenobacter wooponensis</name>
    <dbReference type="NCBI Taxonomy" id="1525360"/>
    <lineage>
        <taxon>Bacteria</taxon>
        <taxon>Pseudomonadati</taxon>
        <taxon>Bacteroidota</taxon>
        <taxon>Cytophagia</taxon>
        <taxon>Cytophagales</taxon>
        <taxon>Hymenobacteraceae</taxon>
        <taxon>Hymenobacter</taxon>
    </lineage>
</organism>
<evidence type="ECO:0000313" key="2">
    <source>
        <dbReference type="EMBL" id="TGD80773.1"/>
    </source>
</evidence>
<sequence>MFTKYYCRWAQTLSTKLKVTFTPDYPDPMTIPSSSDRFVHHVLFYTPATASEADNATLLEGLQKLAGISVIKMSHIGTPAPTNRDVIERTYTYSWLCLFENAAAEEEYQQHPIHDEFRNEYARYWEKVVIYDSIGSLSN</sequence>
<dbReference type="InterPro" id="IPR011008">
    <property type="entry name" value="Dimeric_a/b-barrel"/>
</dbReference>
<evidence type="ECO:0000313" key="3">
    <source>
        <dbReference type="Proteomes" id="UP000298284"/>
    </source>
</evidence>
<keyword evidence="3" id="KW-1185">Reference proteome</keyword>
<dbReference type="Gene3D" id="3.30.70.100">
    <property type="match status" value="1"/>
</dbReference>
<dbReference type="InterPro" id="IPR013097">
    <property type="entry name" value="Dabb"/>
</dbReference>
<dbReference type="SUPFAM" id="SSF54909">
    <property type="entry name" value="Dimeric alpha+beta barrel"/>
    <property type="match status" value="1"/>
</dbReference>